<dbReference type="GO" id="GO:0009303">
    <property type="term" value="P:rRNA transcription"/>
    <property type="evidence" value="ECO:0007669"/>
    <property type="project" value="TreeGrafter"/>
</dbReference>
<proteinExistence type="predicted"/>
<dbReference type="InterPro" id="IPR042215">
    <property type="entry name" value="CarD-like_C"/>
</dbReference>
<dbReference type="InterPro" id="IPR048792">
    <property type="entry name" value="CarD_C"/>
</dbReference>
<dbReference type="STRING" id="488538.SAR116_1070"/>
<dbReference type="eggNOG" id="COG1329">
    <property type="taxonomic scope" value="Bacteria"/>
</dbReference>
<evidence type="ECO:0000313" key="2">
    <source>
        <dbReference type="EMBL" id="ADE39313.1"/>
    </source>
</evidence>
<protein>
    <submittedName>
        <fullName evidence="2">Transcriptional regulator</fullName>
        <ecNumber evidence="2">3.6.1.-</ecNumber>
    </submittedName>
</protein>
<dbReference type="RefSeq" id="WP_013045942.1">
    <property type="nucleotide sequence ID" value="NC_014010.1"/>
</dbReference>
<dbReference type="Gene3D" id="1.20.58.1290">
    <property type="entry name" value="CarD-like, C-terminal domain"/>
    <property type="match status" value="1"/>
</dbReference>
<feature type="domain" description="CarD-like/TRCF RNAP-interacting" evidence="1">
    <location>
        <begin position="8"/>
        <end position="118"/>
    </location>
</feature>
<dbReference type="SMART" id="SM01058">
    <property type="entry name" value="CarD_TRCF"/>
    <property type="match status" value="1"/>
</dbReference>
<dbReference type="InterPro" id="IPR052531">
    <property type="entry name" value="CarD-like_regulator"/>
</dbReference>
<dbReference type="EC" id="3.6.1.-" evidence="2"/>
<keyword evidence="3" id="KW-1185">Reference proteome</keyword>
<organism evidence="2 3">
    <name type="scientific">Puniceispirillum marinum (strain IMCC1322)</name>
    <dbReference type="NCBI Taxonomy" id="488538"/>
    <lineage>
        <taxon>Bacteria</taxon>
        <taxon>Pseudomonadati</taxon>
        <taxon>Pseudomonadota</taxon>
        <taxon>Alphaproteobacteria</taxon>
        <taxon>Candidatus Puniceispirillales</taxon>
        <taxon>Candidatus Puniceispirillaceae</taxon>
        <taxon>Candidatus Puniceispirillum</taxon>
    </lineage>
</organism>
<dbReference type="Pfam" id="PF21095">
    <property type="entry name" value="CarD_C"/>
    <property type="match status" value="1"/>
</dbReference>
<dbReference type="GO" id="GO:0016787">
    <property type="term" value="F:hydrolase activity"/>
    <property type="evidence" value="ECO:0007669"/>
    <property type="project" value="UniProtKB-KW"/>
</dbReference>
<dbReference type="PANTHER" id="PTHR38447">
    <property type="entry name" value="TRANSCRIPTION FACTOR YDEB-RELATED"/>
    <property type="match status" value="1"/>
</dbReference>
<dbReference type="OrthoDB" id="9786074at2"/>
<evidence type="ECO:0000313" key="3">
    <source>
        <dbReference type="Proteomes" id="UP000007460"/>
    </source>
</evidence>
<dbReference type="SUPFAM" id="SSF141259">
    <property type="entry name" value="CarD-like"/>
    <property type="match status" value="1"/>
</dbReference>
<accession>D5BSR6</accession>
<dbReference type="PANTHER" id="PTHR38447:SF1">
    <property type="entry name" value="RNA POLYMERASE-BINDING TRANSCRIPTION FACTOR CARD"/>
    <property type="match status" value="1"/>
</dbReference>
<dbReference type="Gene3D" id="2.40.10.170">
    <property type="match status" value="1"/>
</dbReference>
<dbReference type="InterPro" id="IPR036101">
    <property type="entry name" value="CarD-like/TRCF_RID_sf"/>
</dbReference>
<dbReference type="HOGENOM" id="CLU_048259_1_0_5"/>
<reference evidence="2 3" key="1">
    <citation type="journal article" date="2010" name="J. Bacteriol.">
        <title>Complete genome sequence of "Candidatus Puniceispirillum marinum" IMCC1322, a representative of the SAR116 clade in the Alphaproteobacteria.</title>
        <authorList>
            <person name="Oh H.M."/>
            <person name="Kwon K.K."/>
            <person name="Kang I."/>
            <person name="Kang S.G."/>
            <person name="Lee J.H."/>
            <person name="Kim S.J."/>
            <person name="Cho J.C."/>
        </authorList>
    </citation>
    <scope>NUCLEOTIDE SEQUENCE [LARGE SCALE GENOMIC DNA]</scope>
    <source>
        <strain evidence="2 3">IMCC1322</strain>
    </source>
</reference>
<evidence type="ECO:0000259" key="1">
    <source>
        <dbReference type="SMART" id="SM01058"/>
    </source>
</evidence>
<keyword evidence="2" id="KW-0378">Hydrolase</keyword>
<dbReference type="EMBL" id="CP001751">
    <property type="protein sequence ID" value="ADE39313.1"/>
    <property type="molecule type" value="Genomic_DNA"/>
</dbReference>
<dbReference type="Pfam" id="PF02559">
    <property type="entry name" value="CarD_TRCF_RID"/>
    <property type="match status" value="1"/>
</dbReference>
<dbReference type="AlphaFoldDB" id="D5BSR6"/>
<sequence>MARKSDAAFEEGDFVVYPTHGVGRILGTETREVAGIELEMLVVRFEQDRMTLRVPMEKAKTLGLRTLSSSKQMDQAITTLQGKARVRRTMWSRRAAEYETKIKSGDPVSIAEVVRDLHRRTNQSEQSYSERQMYQAALERLAREYAAIEKIDQDAAALKLEDMMAEAA</sequence>
<name>D5BSR6_PUNMI</name>
<gene>
    <name evidence="2" type="ordered locus">SAR116_1070</name>
</gene>
<dbReference type="Proteomes" id="UP000007460">
    <property type="component" value="Chromosome"/>
</dbReference>
<dbReference type="InterPro" id="IPR003711">
    <property type="entry name" value="CarD-like/TRCF_RID"/>
</dbReference>
<dbReference type="KEGG" id="apb:SAR116_1070"/>